<keyword evidence="3" id="KW-0732">Signal</keyword>
<keyword evidence="2" id="KW-1133">Transmembrane helix</keyword>
<dbReference type="Pfam" id="PF10092">
    <property type="entry name" value="DUF2330"/>
    <property type="match status" value="1"/>
</dbReference>
<dbReference type="InterPro" id="IPR019283">
    <property type="entry name" value="DUF2330"/>
</dbReference>
<evidence type="ECO:0000313" key="4">
    <source>
        <dbReference type="EMBL" id="TDQ05624.1"/>
    </source>
</evidence>
<feature type="chain" id="PRO_5020783907" evidence="3">
    <location>
        <begin position="29"/>
        <end position="364"/>
    </location>
</feature>
<dbReference type="Proteomes" id="UP000295444">
    <property type="component" value="Unassembled WGS sequence"/>
</dbReference>
<keyword evidence="2" id="KW-0472">Membrane</keyword>
<dbReference type="OrthoDB" id="275368at2"/>
<feature type="signal peptide" evidence="3">
    <location>
        <begin position="1"/>
        <end position="28"/>
    </location>
</feature>
<dbReference type="RefSeq" id="WP_133848338.1">
    <property type="nucleotide sequence ID" value="NZ_SNXZ01000001.1"/>
</dbReference>
<dbReference type="PROSITE" id="PS51257">
    <property type="entry name" value="PROKAR_LIPOPROTEIN"/>
    <property type="match status" value="1"/>
</dbReference>
<evidence type="ECO:0000256" key="1">
    <source>
        <dbReference type="SAM" id="MobiDB-lite"/>
    </source>
</evidence>
<feature type="transmembrane region" description="Helical" evidence="2">
    <location>
        <begin position="336"/>
        <end position="358"/>
    </location>
</feature>
<feature type="region of interest" description="Disordered" evidence="1">
    <location>
        <begin position="107"/>
        <end position="132"/>
    </location>
</feature>
<sequence>MRRGISRTLTVAVLAGGLGVASPLAAQACGCGGFVADEKVSVHQETAVVQLTPGHEVVSMQFAADTTATKAAWVMPVPRRASMELGDQALFDQLEQLTAPEVRTVEVEGDDDGDGRGAGAAPPSSAPPVSVTDRVTLGPYDVAQLTGSDPKAVAKWLTDNGFTISPKLSEGLAKYLSDGWQVVAVKMSGAGDHSLGGVLPPLRVSFDSPRAVYPMRLSAGASTPQSLRLYVLADHKMSATSPAPADGELQLYFAGVNDQARYPAVPATAGTPTFVTRYDGDWPTPSDITDDISFTQAPDDQPYKTVITQRKVVHHSVTAAADSSDSKSDFWHSGTALTLGIVVLALALVSTATGAVMLSRRRRP</sequence>
<comment type="caution">
    <text evidence="4">The sequence shown here is derived from an EMBL/GenBank/DDBJ whole genome shotgun (WGS) entry which is preliminary data.</text>
</comment>
<accession>A0A4R6SNP9</accession>
<name>A0A4R6SNP9_LABRH</name>
<reference evidence="4 5" key="1">
    <citation type="submission" date="2019-03" db="EMBL/GenBank/DDBJ databases">
        <title>Genomic Encyclopedia of Type Strains, Phase IV (KMG-IV): sequencing the most valuable type-strain genomes for metagenomic binning, comparative biology and taxonomic classification.</title>
        <authorList>
            <person name="Goeker M."/>
        </authorList>
    </citation>
    <scope>NUCLEOTIDE SEQUENCE [LARGE SCALE GENOMIC DNA]</scope>
    <source>
        <strain evidence="4 5">DSM 45361</strain>
    </source>
</reference>
<organism evidence="4 5">
    <name type="scientific">Labedaea rhizosphaerae</name>
    <dbReference type="NCBI Taxonomy" id="598644"/>
    <lineage>
        <taxon>Bacteria</taxon>
        <taxon>Bacillati</taxon>
        <taxon>Actinomycetota</taxon>
        <taxon>Actinomycetes</taxon>
        <taxon>Pseudonocardiales</taxon>
        <taxon>Pseudonocardiaceae</taxon>
        <taxon>Labedaea</taxon>
    </lineage>
</organism>
<keyword evidence="2" id="KW-0812">Transmembrane</keyword>
<dbReference type="AlphaFoldDB" id="A0A4R6SNP9"/>
<evidence type="ECO:0000256" key="3">
    <source>
        <dbReference type="SAM" id="SignalP"/>
    </source>
</evidence>
<keyword evidence="5" id="KW-1185">Reference proteome</keyword>
<proteinExistence type="predicted"/>
<gene>
    <name evidence="4" type="ORF">EV186_1011598</name>
</gene>
<dbReference type="EMBL" id="SNXZ01000001">
    <property type="protein sequence ID" value="TDQ05624.1"/>
    <property type="molecule type" value="Genomic_DNA"/>
</dbReference>
<feature type="compositionally biased region" description="Low complexity" evidence="1">
    <location>
        <begin position="119"/>
        <end position="132"/>
    </location>
</feature>
<evidence type="ECO:0000313" key="5">
    <source>
        <dbReference type="Proteomes" id="UP000295444"/>
    </source>
</evidence>
<protein>
    <submittedName>
        <fullName evidence="4">Uncharacterized protein DUF2330</fullName>
    </submittedName>
</protein>
<evidence type="ECO:0000256" key="2">
    <source>
        <dbReference type="SAM" id="Phobius"/>
    </source>
</evidence>